<keyword evidence="5" id="KW-0175">Coiled coil</keyword>
<dbReference type="PANTHER" id="PTHR45339:SF5">
    <property type="entry name" value="HISTIDINE KINASE"/>
    <property type="match status" value="1"/>
</dbReference>
<dbReference type="PROSITE" id="PS50109">
    <property type="entry name" value="HIS_KIN"/>
    <property type="match status" value="1"/>
</dbReference>
<evidence type="ECO:0000256" key="4">
    <source>
        <dbReference type="PROSITE-ProRule" id="PRU00169"/>
    </source>
</evidence>
<dbReference type="InterPro" id="IPR036097">
    <property type="entry name" value="HisK_dim/P_sf"/>
</dbReference>
<dbReference type="Gene3D" id="3.30.565.10">
    <property type="entry name" value="Histidine kinase-like ATPase, C-terminal domain"/>
    <property type="match status" value="1"/>
</dbReference>
<dbReference type="InterPro" id="IPR003661">
    <property type="entry name" value="HisK_dim/P_dom"/>
</dbReference>
<sequence>MNLANMLSEERRARLAAERKLELKEAELSAANRKLGRHALALTREIGETRAEVATVRDENERVKSDLSVANQKIQVAERRLWHSIRTIQDGFAFFDADGLMIAANSAYIAAFDGLEEIAPGVSYPRILQLLTDEGLVDTEQMGPKDWRAMMLDRWASEAPEPIVIRWWNGMSFRLIDQRGPGGDMVSIALDITATVRYEEQLKAARDAAETASRAKSSFLANMSHEIRTPMNGVVGMAELLMESDLSEEQRLYASTIHTSAEALLRIINDILDYSKIEAEKLVLHPQDFDLEHCVHDIVTMLQPVTHGKDVDLLVDYDLFLPTRFIADPGRVRQILINLVGNAVKFTRKGHVAVRVTGLANPGETDCTVHITVEDTGVGMSPEEQAQIFGEFQQVASEANREFEGTGLGLAITRRLVDLMQGHIWVDSTPGKGSVFGVRLTLPLADPDTPMPVSMPDSLRRVMIVGQPEPTQSILSKQLEQLGLQIESCLTGPDALQAMTSDIDLVISEHAMAGMDGLELVEALRAAGWEDLPFLLVSLNGSAARSDPAFRLVQGSLQRPYQRSELLDRLVEAMTGCDARAPLPEAGADTDSPLPNSSDALRQMRILSAEDNKTNQLVFRKMVKSLDISLDFASNGEEAVAAFQSAPPDLIFMDVSMPRKDGCAATREIRELEQALGTHVPIIALTAHAMNGDSDRIMSAGMDRFMSKPLRKAEILNLIAEFQPADARPVALSKSDAQPEPDRQAL</sequence>
<dbReference type="Proteomes" id="UP001191082">
    <property type="component" value="Unassembled WGS sequence"/>
</dbReference>
<keyword evidence="9" id="KW-1185">Reference proteome</keyword>
<dbReference type="Pfam" id="PF00512">
    <property type="entry name" value="HisKA"/>
    <property type="match status" value="1"/>
</dbReference>
<dbReference type="PANTHER" id="PTHR45339">
    <property type="entry name" value="HYBRID SIGNAL TRANSDUCTION HISTIDINE KINASE J"/>
    <property type="match status" value="1"/>
</dbReference>
<evidence type="ECO:0000313" key="9">
    <source>
        <dbReference type="Proteomes" id="UP001191082"/>
    </source>
</evidence>
<dbReference type="CDD" id="cd16922">
    <property type="entry name" value="HATPase_EvgS-ArcB-TorS-like"/>
    <property type="match status" value="1"/>
</dbReference>
<comment type="caution">
    <text evidence="8">The sequence shown here is derived from an EMBL/GenBank/DDBJ whole genome shotgun (WGS) entry which is preliminary data.</text>
</comment>
<evidence type="ECO:0000256" key="2">
    <source>
        <dbReference type="ARBA" id="ARBA00012438"/>
    </source>
</evidence>
<dbReference type="EC" id="2.7.13.3" evidence="2"/>
<dbReference type="SMART" id="SM00387">
    <property type="entry name" value="HATPase_c"/>
    <property type="match status" value="1"/>
</dbReference>
<dbReference type="InterPro" id="IPR004358">
    <property type="entry name" value="Sig_transdc_His_kin-like_C"/>
</dbReference>
<evidence type="ECO:0000256" key="5">
    <source>
        <dbReference type="SAM" id="Coils"/>
    </source>
</evidence>
<dbReference type="InterPro" id="IPR003594">
    <property type="entry name" value="HATPase_dom"/>
</dbReference>
<dbReference type="Pfam" id="PF00072">
    <property type="entry name" value="Response_reg"/>
    <property type="match status" value="2"/>
</dbReference>
<accession>A0ABY2X718</accession>
<dbReference type="Pfam" id="PF12860">
    <property type="entry name" value="PAS_7"/>
    <property type="match status" value="1"/>
</dbReference>
<dbReference type="Gene3D" id="1.10.287.130">
    <property type="match status" value="1"/>
</dbReference>
<dbReference type="RefSeq" id="WP_138864347.1">
    <property type="nucleotide sequence ID" value="NZ_VCPC01000003.1"/>
</dbReference>
<evidence type="ECO:0000259" key="7">
    <source>
        <dbReference type="PROSITE" id="PS50110"/>
    </source>
</evidence>
<comment type="caution">
    <text evidence="4">Lacks conserved residue(s) required for the propagation of feature annotation.</text>
</comment>
<dbReference type="EMBL" id="VCPC01000003">
    <property type="protein sequence ID" value="TMV11281.1"/>
    <property type="molecule type" value="Genomic_DNA"/>
</dbReference>
<feature type="domain" description="Response regulatory" evidence="7">
    <location>
        <begin position="461"/>
        <end position="574"/>
    </location>
</feature>
<feature type="domain" description="Histidine kinase" evidence="6">
    <location>
        <begin position="222"/>
        <end position="444"/>
    </location>
</feature>
<evidence type="ECO:0000256" key="3">
    <source>
        <dbReference type="ARBA" id="ARBA00022553"/>
    </source>
</evidence>
<gene>
    <name evidence="8" type="ORF">FGK64_13355</name>
</gene>
<dbReference type="SUPFAM" id="SSF52172">
    <property type="entry name" value="CheY-like"/>
    <property type="match status" value="2"/>
</dbReference>
<dbReference type="PRINTS" id="PR00344">
    <property type="entry name" value="BCTRLSENSOR"/>
</dbReference>
<feature type="domain" description="Response regulatory" evidence="7">
    <location>
        <begin position="605"/>
        <end position="723"/>
    </location>
</feature>
<dbReference type="Gene3D" id="3.30.450.20">
    <property type="entry name" value="PAS domain"/>
    <property type="match status" value="1"/>
</dbReference>
<comment type="catalytic activity">
    <reaction evidence="1">
        <text>ATP + protein L-histidine = ADP + protein N-phospho-L-histidine.</text>
        <dbReference type="EC" id="2.7.13.3"/>
    </reaction>
</comment>
<dbReference type="InterPro" id="IPR001789">
    <property type="entry name" value="Sig_transdc_resp-reg_receiver"/>
</dbReference>
<dbReference type="InterPro" id="IPR036890">
    <property type="entry name" value="HATPase_C_sf"/>
</dbReference>
<dbReference type="SUPFAM" id="SSF55874">
    <property type="entry name" value="ATPase domain of HSP90 chaperone/DNA topoisomerase II/histidine kinase"/>
    <property type="match status" value="1"/>
</dbReference>
<keyword evidence="3 4" id="KW-0597">Phosphoprotein</keyword>
<dbReference type="CDD" id="cd00082">
    <property type="entry name" value="HisKA"/>
    <property type="match status" value="1"/>
</dbReference>
<dbReference type="SMART" id="SM00448">
    <property type="entry name" value="REC"/>
    <property type="match status" value="2"/>
</dbReference>
<name>A0ABY2X718_9RHOB</name>
<evidence type="ECO:0000256" key="1">
    <source>
        <dbReference type="ARBA" id="ARBA00000085"/>
    </source>
</evidence>
<dbReference type="Pfam" id="PF02518">
    <property type="entry name" value="HATPase_c"/>
    <property type="match status" value="1"/>
</dbReference>
<proteinExistence type="predicted"/>
<dbReference type="InterPro" id="IPR005467">
    <property type="entry name" value="His_kinase_dom"/>
</dbReference>
<dbReference type="PROSITE" id="PS50110">
    <property type="entry name" value="RESPONSE_REGULATORY"/>
    <property type="match status" value="2"/>
</dbReference>
<reference evidence="8 9" key="1">
    <citation type="submission" date="2019-05" db="EMBL/GenBank/DDBJ databases">
        <title>Marivita sp. nov. isolated from sea sediment.</title>
        <authorList>
            <person name="Kim W."/>
        </authorList>
    </citation>
    <scope>NUCLEOTIDE SEQUENCE [LARGE SCALE GENOMIC DNA]</scope>
    <source>
        <strain evidence="8 9">CAU 1492</strain>
    </source>
</reference>
<dbReference type="CDD" id="cd17546">
    <property type="entry name" value="REC_hyHK_CKI1_RcsC-like"/>
    <property type="match status" value="1"/>
</dbReference>
<feature type="coiled-coil region" evidence="5">
    <location>
        <begin position="7"/>
        <end position="34"/>
    </location>
</feature>
<feature type="modified residue" description="4-aspartylphosphate" evidence="4">
    <location>
        <position position="654"/>
    </location>
</feature>
<dbReference type="SMART" id="SM00388">
    <property type="entry name" value="HisKA"/>
    <property type="match status" value="1"/>
</dbReference>
<dbReference type="InterPro" id="IPR011006">
    <property type="entry name" value="CheY-like_superfamily"/>
</dbReference>
<organism evidence="8 9">
    <name type="scientific">Arenibacterium halophilum</name>
    <dbReference type="NCBI Taxonomy" id="2583821"/>
    <lineage>
        <taxon>Bacteria</taxon>
        <taxon>Pseudomonadati</taxon>
        <taxon>Pseudomonadota</taxon>
        <taxon>Alphaproteobacteria</taxon>
        <taxon>Rhodobacterales</taxon>
        <taxon>Paracoccaceae</taxon>
        <taxon>Arenibacterium</taxon>
    </lineage>
</organism>
<evidence type="ECO:0000259" key="6">
    <source>
        <dbReference type="PROSITE" id="PS50109"/>
    </source>
</evidence>
<dbReference type="Gene3D" id="3.40.50.2300">
    <property type="match status" value="2"/>
</dbReference>
<dbReference type="SUPFAM" id="SSF47384">
    <property type="entry name" value="Homodimeric domain of signal transducing histidine kinase"/>
    <property type="match status" value="1"/>
</dbReference>
<protein>
    <recommendedName>
        <fullName evidence="2">histidine kinase</fullName>
        <ecNumber evidence="2">2.7.13.3</ecNumber>
    </recommendedName>
</protein>
<evidence type="ECO:0000313" key="8">
    <source>
        <dbReference type="EMBL" id="TMV11281.1"/>
    </source>
</evidence>